<dbReference type="EMBL" id="CAAALY010072587">
    <property type="protein sequence ID" value="VEL25248.1"/>
    <property type="molecule type" value="Genomic_DNA"/>
</dbReference>
<organism evidence="1 2">
    <name type="scientific">Protopolystoma xenopodis</name>
    <dbReference type="NCBI Taxonomy" id="117903"/>
    <lineage>
        <taxon>Eukaryota</taxon>
        <taxon>Metazoa</taxon>
        <taxon>Spiralia</taxon>
        <taxon>Lophotrochozoa</taxon>
        <taxon>Platyhelminthes</taxon>
        <taxon>Monogenea</taxon>
        <taxon>Polyopisthocotylea</taxon>
        <taxon>Polystomatidea</taxon>
        <taxon>Polystomatidae</taxon>
        <taxon>Protopolystoma</taxon>
    </lineage>
</organism>
<comment type="caution">
    <text evidence="1">The sequence shown here is derived from an EMBL/GenBank/DDBJ whole genome shotgun (WGS) entry which is preliminary data.</text>
</comment>
<name>A0A448X192_9PLAT</name>
<evidence type="ECO:0000313" key="2">
    <source>
        <dbReference type="Proteomes" id="UP000784294"/>
    </source>
</evidence>
<gene>
    <name evidence="1" type="ORF">PXEA_LOCUS18688</name>
</gene>
<keyword evidence="2" id="KW-1185">Reference proteome</keyword>
<accession>A0A448X192</accession>
<reference evidence="1" key="1">
    <citation type="submission" date="2018-11" db="EMBL/GenBank/DDBJ databases">
        <authorList>
            <consortium name="Pathogen Informatics"/>
        </authorList>
    </citation>
    <scope>NUCLEOTIDE SEQUENCE</scope>
</reference>
<evidence type="ECO:0000313" key="1">
    <source>
        <dbReference type="EMBL" id="VEL25248.1"/>
    </source>
</evidence>
<dbReference type="Proteomes" id="UP000784294">
    <property type="component" value="Unassembled WGS sequence"/>
</dbReference>
<sequence length="104" mass="11598">MANSINTREAALSDMLPALFTQSQGDCQSLCLYGSDLQSGECENFALIQCQKYQIAFTRHRDSTTNLSVKPCRLSCPTISNECMQVTVELYHSSPTLSHTNRDM</sequence>
<proteinExistence type="predicted"/>
<protein>
    <submittedName>
        <fullName evidence="1">Uncharacterized protein</fullName>
    </submittedName>
</protein>
<dbReference type="AlphaFoldDB" id="A0A448X192"/>